<evidence type="ECO:0000313" key="2">
    <source>
        <dbReference type="Proteomes" id="UP001529510"/>
    </source>
</evidence>
<dbReference type="AlphaFoldDB" id="A0ABD0QLD4"/>
<feature type="non-terminal residue" evidence="1">
    <location>
        <position position="1"/>
    </location>
</feature>
<proteinExistence type="predicted"/>
<keyword evidence="2" id="KW-1185">Reference proteome</keyword>
<accession>A0ABD0QLD4</accession>
<gene>
    <name evidence="1" type="ORF">M9458_018531</name>
</gene>
<organism evidence="1 2">
    <name type="scientific">Cirrhinus mrigala</name>
    <name type="common">Mrigala</name>
    <dbReference type="NCBI Taxonomy" id="683832"/>
    <lineage>
        <taxon>Eukaryota</taxon>
        <taxon>Metazoa</taxon>
        <taxon>Chordata</taxon>
        <taxon>Craniata</taxon>
        <taxon>Vertebrata</taxon>
        <taxon>Euteleostomi</taxon>
        <taxon>Actinopterygii</taxon>
        <taxon>Neopterygii</taxon>
        <taxon>Teleostei</taxon>
        <taxon>Ostariophysi</taxon>
        <taxon>Cypriniformes</taxon>
        <taxon>Cyprinidae</taxon>
        <taxon>Labeoninae</taxon>
        <taxon>Labeonini</taxon>
        <taxon>Cirrhinus</taxon>
    </lineage>
</organism>
<comment type="caution">
    <text evidence="1">The sequence shown here is derived from an EMBL/GenBank/DDBJ whole genome shotgun (WGS) entry which is preliminary data.</text>
</comment>
<sequence>KWRLYLRQIRELGRGYVMFCCSGHKQTPWLSEELSPASSAGVAANALHFKECFLSGV</sequence>
<name>A0ABD0QLD4_CIRMR</name>
<dbReference type="EMBL" id="JAMKFB020000008">
    <property type="protein sequence ID" value="KAL0186861.1"/>
    <property type="molecule type" value="Genomic_DNA"/>
</dbReference>
<evidence type="ECO:0000313" key="1">
    <source>
        <dbReference type="EMBL" id="KAL0186861.1"/>
    </source>
</evidence>
<dbReference type="Proteomes" id="UP001529510">
    <property type="component" value="Unassembled WGS sequence"/>
</dbReference>
<protein>
    <submittedName>
        <fullName evidence="1">Uncharacterized protein</fullName>
    </submittedName>
</protein>
<reference evidence="1 2" key="1">
    <citation type="submission" date="2024-05" db="EMBL/GenBank/DDBJ databases">
        <title>Genome sequencing and assembly of Indian major carp, Cirrhinus mrigala (Hamilton, 1822).</title>
        <authorList>
            <person name="Mohindra V."/>
            <person name="Chowdhury L.M."/>
            <person name="Lal K."/>
            <person name="Jena J.K."/>
        </authorList>
    </citation>
    <scope>NUCLEOTIDE SEQUENCE [LARGE SCALE GENOMIC DNA]</scope>
    <source>
        <strain evidence="1">CM1030</strain>
        <tissue evidence="1">Blood</tissue>
    </source>
</reference>